<gene>
    <name evidence="2" type="ORF">LSG31_05485</name>
</gene>
<proteinExistence type="predicted"/>
<dbReference type="NCBIfam" id="NF033559">
    <property type="entry name" value="transpos_IS1634"/>
    <property type="match status" value="1"/>
</dbReference>
<dbReference type="PANTHER" id="PTHR34614">
    <property type="match status" value="1"/>
</dbReference>
<protein>
    <submittedName>
        <fullName evidence="2">IS1634 family transposase</fullName>
    </submittedName>
</protein>
<evidence type="ECO:0000313" key="3">
    <source>
        <dbReference type="Proteomes" id="UP000830167"/>
    </source>
</evidence>
<dbReference type="Pfam" id="PF01609">
    <property type="entry name" value="DDE_Tnp_1"/>
    <property type="match status" value="1"/>
</dbReference>
<dbReference type="PANTHER" id="PTHR34614:SF2">
    <property type="entry name" value="TRANSPOSASE IS4-LIKE DOMAIN-CONTAINING PROTEIN"/>
    <property type="match status" value="1"/>
</dbReference>
<dbReference type="InterPro" id="IPR012337">
    <property type="entry name" value="RNaseH-like_sf"/>
</dbReference>
<accession>A0ABY4CMK8</accession>
<dbReference type="InterPro" id="IPR002559">
    <property type="entry name" value="Transposase_11"/>
</dbReference>
<evidence type="ECO:0000259" key="1">
    <source>
        <dbReference type="Pfam" id="PF01609"/>
    </source>
</evidence>
<dbReference type="EMBL" id="CP089291">
    <property type="protein sequence ID" value="UOF91700.1"/>
    <property type="molecule type" value="Genomic_DNA"/>
</dbReference>
<dbReference type="InterPro" id="IPR047654">
    <property type="entry name" value="IS1634_transpos"/>
</dbReference>
<reference evidence="2" key="1">
    <citation type="submission" date="2021-12" db="EMBL/GenBank/DDBJ databases">
        <title>Alicyclobacillaceae gen. nov., sp. nov., isolated from chalcocite enrichment system.</title>
        <authorList>
            <person name="Jiang Z."/>
        </authorList>
    </citation>
    <scope>NUCLEOTIDE SEQUENCE</scope>
    <source>
        <strain evidence="2">MYW30-H2</strain>
    </source>
</reference>
<dbReference type="Proteomes" id="UP000830167">
    <property type="component" value="Chromosome"/>
</dbReference>
<keyword evidence="3" id="KW-1185">Reference proteome</keyword>
<dbReference type="SUPFAM" id="SSF53098">
    <property type="entry name" value="Ribonuclease H-like"/>
    <property type="match status" value="1"/>
</dbReference>
<sequence>MELGTLTLPKSYWRKLAAELESRLAGQESLFAADATIVEAADTAMKHYHFVQTKAQEKQQRHEQRELVTVDLQSVSSSEHRSLGPELVAHAFWERLELNQILQDCGLSAKQQALAQAVVIGRLVAPSSDLASWNWLRNQTALVELLPVDLSNICKNAVYEIADILLAQKDRIEKALRNQEALLFPSQTTLFLYDLTNTYFGGQCKNNTLAKRGKSKEQRADRPLVTLALVVDQRGFPIFSRIYGGNQSEPQTLPEILEHFHIPEEPHLFAQEQPTIVMDRGIATKETIQLLKSCGYPYLVVERRAVEKEYVQEFEQVKTTFEPICHDSTSGTVYVKKLPWENGSRVLCLSTGREQKEQAIDALKEERFLQDLGRLQASVAKGNIQLAEKVGERVSRLKERYPSIASHYDIVLQLDDSRKKVTTVTYSMKESRAKRHTLTGCYVIETSHRDLAATDIWRLYTTLTQVEEAFRSIKTDLGMRPVYHQQKRRTEGHLFISVLAYHLLICIEKTLIEQDDQRRWSTVCKALSTHQRSTIIITDDQDQIHHIRVSSTPESAHQEIYRLLNVKDPLKRKHKVVAKRL</sequence>
<name>A0ABY4CMK8_9BACL</name>
<feature type="domain" description="Transposase IS4-like" evidence="1">
    <location>
        <begin position="210"/>
        <end position="501"/>
    </location>
</feature>
<organism evidence="2 3">
    <name type="scientific">Fodinisporobacter ferrooxydans</name>
    <dbReference type="NCBI Taxonomy" id="2901836"/>
    <lineage>
        <taxon>Bacteria</taxon>
        <taxon>Bacillati</taxon>
        <taxon>Bacillota</taxon>
        <taxon>Bacilli</taxon>
        <taxon>Bacillales</taxon>
        <taxon>Alicyclobacillaceae</taxon>
        <taxon>Fodinisporobacter</taxon>
    </lineage>
</organism>
<evidence type="ECO:0000313" key="2">
    <source>
        <dbReference type="EMBL" id="UOF91700.1"/>
    </source>
</evidence>